<dbReference type="Proteomes" id="UP000230390">
    <property type="component" value="Unassembled WGS sequence"/>
</dbReference>
<evidence type="ECO:0000256" key="6">
    <source>
        <dbReference type="ARBA" id="ARBA00023077"/>
    </source>
</evidence>
<comment type="subcellular location">
    <subcellularLocation>
        <location evidence="1 10">Cell outer membrane</location>
        <topology evidence="1 10">Multi-pass membrane protein</topology>
    </subcellularLocation>
</comment>
<protein>
    <recommendedName>
        <fullName evidence="17">TonB-dependent receptor</fullName>
    </recommendedName>
</protein>
<dbReference type="GO" id="GO:0015344">
    <property type="term" value="F:siderophore uptake transmembrane transporter activity"/>
    <property type="evidence" value="ECO:0007669"/>
    <property type="project" value="TreeGrafter"/>
</dbReference>
<keyword evidence="16" id="KW-1185">Reference proteome</keyword>
<feature type="domain" description="TonB-dependent receptor-like beta-barrel" evidence="13">
    <location>
        <begin position="260"/>
        <end position="711"/>
    </location>
</feature>
<dbReference type="AlphaFoldDB" id="A0A2G8T8H6"/>
<reference evidence="15 16" key="1">
    <citation type="submission" date="2017-10" db="EMBL/GenBank/DDBJ databases">
        <title>Massilia psychrophilum sp. nov., a novel purple-pigmented bacterium isolated from Tianshan glacier, Xinjiang Municipality, China.</title>
        <authorList>
            <person name="Wang H."/>
        </authorList>
    </citation>
    <scope>NUCLEOTIDE SEQUENCE [LARGE SCALE GENOMIC DNA]</scope>
    <source>
        <strain evidence="15 16">JCM 30074</strain>
    </source>
</reference>
<evidence type="ECO:0000256" key="11">
    <source>
        <dbReference type="RuleBase" id="RU003357"/>
    </source>
</evidence>
<dbReference type="Gene3D" id="2.40.170.20">
    <property type="entry name" value="TonB-dependent receptor, beta-barrel domain"/>
    <property type="match status" value="1"/>
</dbReference>
<dbReference type="Gene3D" id="2.170.130.10">
    <property type="entry name" value="TonB-dependent receptor, plug domain"/>
    <property type="match status" value="1"/>
</dbReference>
<dbReference type="PANTHER" id="PTHR30069">
    <property type="entry name" value="TONB-DEPENDENT OUTER MEMBRANE RECEPTOR"/>
    <property type="match status" value="1"/>
</dbReference>
<comment type="caution">
    <text evidence="15">The sequence shown here is derived from an EMBL/GenBank/DDBJ whole genome shotgun (WGS) entry which is preliminary data.</text>
</comment>
<dbReference type="SUPFAM" id="SSF56935">
    <property type="entry name" value="Porins"/>
    <property type="match status" value="1"/>
</dbReference>
<dbReference type="InterPro" id="IPR036942">
    <property type="entry name" value="Beta-barrel_TonB_sf"/>
</dbReference>
<evidence type="ECO:0000259" key="13">
    <source>
        <dbReference type="Pfam" id="PF00593"/>
    </source>
</evidence>
<evidence type="ECO:0000313" key="15">
    <source>
        <dbReference type="EMBL" id="PIL42366.1"/>
    </source>
</evidence>
<dbReference type="GO" id="GO:0009279">
    <property type="term" value="C:cell outer membrane"/>
    <property type="evidence" value="ECO:0007669"/>
    <property type="project" value="UniProtKB-SubCell"/>
</dbReference>
<dbReference type="OrthoDB" id="183532at2"/>
<dbReference type="Pfam" id="PF00593">
    <property type="entry name" value="TonB_dep_Rec_b-barrel"/>
    <property type="match status" value="1"/>
</dbReference>
<feature type="domain" description="TonB-dependent receptor plug" evidence="14">
    <location>
        <begin position="58"/>
        <end position="166"/>
    </location>
</feature>
<evidence type="ECO:0008006" key="17">
    <source>
        <dbReference type="Google" id="ProtNLM"/>
    </source>
</evidence>
<dbReference type="RefSeq" id="WP_099793181.1">
    <property type="nucleotide sequence ID" value="NZ_JBHLYV010000013.1"/>
</dbReference>
<evidence type="ECO:0000256" key="10">
    <source>
        <dbReference type="PROSITE-ProRule" id="PRU01360"/>
    </source>
</evidence>
<dbReference type="EMBL" id="PDOC01000028">
    <property type="protein sequence ID" value="PIL42366.1"/>
    <property type="molecule type" value="Genomic_DNA"/>
</dbReference>
<evidence type="ECO:0000256" key="4">
    <source>
        <dbReference type="ARBA" id="ARBA00022452"/>
    </source>
</evidence>
<evidence type="ECO:0000259" key="14">
    <source>
        <dbReference type="Pfam" id="PF07715"/>
    </source>
</evidence>
<evidence type="ECO:0000256" key="1">
    <source>
        <dbReference type="ARBA" id="ARBA00004571"/>
    </source>
</evidence>
<sequence>MENNKTPVVHRRARGAIVKAMPLLLLGAWANPVLSQQSTAEDMPTVYVAASRSQTRVEQMPLHTTIVSQEQIRSSPAQTVDQLLRDIPGMNFTAVPAGSSDPTGHQTKMRGLGNAKVLMLLDGVPMHDPFYLTTQWFKVPMANIERIEILRGGNSSLWGNMAVAGVVNIVTKRPRASAGEVQVSAGTQGTWNVAMSRDFVLSDSVRMNLSADRYHTDGYQATPAAYLYRFPQKRATSADNRNVSLTVHVQPNEALRGYVRLGYHEQDQQIGYQHGQNLQKSPDIALHVEKKLAGRTNLAASAWSQYVAFDKLNGNSCYHQGGSSCLTSSSAALTPARVNDNVVQFYSQQGTLRYRESGSSLIYSTRLSPTWYALTMGADYRRLSASDTEVFFNTPTSPSAPQGNRDSATAGEGVQSFYGLFGQLKAAPVNALDITFSARFDRYALDHRSNRRILASGAASGGALPATSKSALDPSIAARYELNETLSLRGAVYKAFRAPGFNNLTRTFGTGTNTTIANPDLAPETLRGMEAGADYRAGAITAGVTYFRYNISDMIAVFTARANAAPQQVQLICGGAALPTCGGAARYYTNDQDGTSRGLEATVGWRYSKQLKVEAVATRTDTYLTRRGAVVTDPLEVQLAGVPRNVATLALSWAPTDAWRARIQGRYTGPMLLDTTSVAGIRFGQGGNSVWDMSSEYRWDAVALFVRATNVFDRRYGESTYAQAQPYNQTMSPPRAVSGGVRVTF</sequence>
<gene>
    <name evidence="15" type="ORF">CR105_24595</name>
</gene>
<keyword evidence="5 10" id="KW-0812">Transmembrane</keyword>
<dbReference type="InterPro" id="IPR012910">
    <property type="entry name" value="Plug_dom"/>
</dbReference>
<dbReference type="PROSITE" id="PS52016">
    <property type="entry name" value="TONB_DEPENDENT_REC_3"/>
    <property type="match status" value="1"/>
</dbReference>
<feature type="chain" id="PRO_5013721956" description="TonB-dependent receptor" evidence="12">
    <location>
        <begin position="31"/>
        <end position="745"/>
    </location>
</feature>
<keyword evidence="12" id="KW-0732">Signal</keyword>
<dbReference type="Pfam" id="PF07715">
    <property type="entry name" value="Plug"/>
    <property type="match status" value="1"/>
</dbReference>
<dbReference type="PANTHER" id="PTHR30069:SF37">
    <property type="entry name" value="FERRIC VIBRIOBACTIN RECEPTOR VIUA"/>
    <property type="match status" value="1"/>
</dbReference>
<keyword evidence="7 10" id="KW-0472">Membrane</keyword>
<keyword evidence="6 11" id="KW-0798">TonB box</keyword>
<organism evidence="15 16">
    <name type="scientific">Massilia eurypsychrophila</name>
    <dbReference type="NCBI Taxonomy" id="1485217"/>
    <lineage>
        <taxon>Bacteria</taxon>
        <taxon>Pseudomonadati</taxon>
        <taxon>Pseudomonadota</taxon>
        <taxon>Betaproteobacteria</taxon>
        <taxon>Burkholderiales</taxon>
        <taxon>Oxalobacteraceae</taxon>
        <taxon>Telluria group</taxon>
        <taxon>Massilia</taxon>
    </lineage>
</organism>
<dbReference type="InterPro" id="IPR000531">
    <property type="entry name" value="Beta-barrel_TonB"/>
</dbReference>
<keyword evidence="8" id="KW-0675">Receptor</keyword>
<evidence type="ECO:0000256" key="8">
    <source>
        <dbReference type="ARBA" id="ARBA00023170"/>
    </source>
</evidence>
<evidence type="ECO:0000256" key="7">
    <source>
        <dbReference type="ARBA" id="ARBA00023136"/>
    </source>
</evidence>
<feature type="signal peptide" evidence="12">
    <location>
        <begin position="1"/>
        <end position="30"/>
    </location>
</feature>
<evidence type="ECO:0000256" key="3">
    <source>
        <dbReference type="ARBA" id="ARBA00022448"/>
    </source>
</evidence>
<dbReference type="InterPro" id="IPR039426">
    <property type="entry name" value="TonB-dep_rcpt-like"/>
</dbReference>
<evidence type="ECO:0000256" key="9">
    <source>
        <dbReference type="ARBA" id="ARBA00023237"/>
    </source>
</evidence>
<dbReference type="InterPro" id="IPR037066">
    <property type="entry name" value="Plug_dom_sf"/>
</dbReference>
<evidence type="ECO:0000256" key="12">
    <source>
        <dbReference type="SAM" id="SignalP"/>
    </source>
</evidence>
<accession>A0A2G8T8H6</accession>
<evidence type="ECO:0000313" key="16">
    <source>
        <dbReference type="Proteomes" id="UP000230390"/>
    </source>
</evidence>
<keyword evidence="3 10" id="KW-0813">Transport</keyword>
<keyword evidence="4 10" id="KW-1134">Transmembrane beta strand</keyword>
<proteinExistence type="inferred from homology"/>
<name>A0A2G8T8H6_9BURK</name>
<evidence type="ECO:0000256" key="5">
    <source>
        <dbReference type="ARBA" id="ARBA00022692"/>
    </source>
</evidence>
<dbReference type="GO" id="GO:0044718">
    <property type="term" value="P:siderophore transmembrane transport"/>
    <property type="evidence" value="ECO:0007669"/>
    <property type="project" value="TreeGrafter"/>
</dbReference>
<keyword evidence="9 10" id="KW-0998">Cell outer membrane</keyword>
<dbReference type="CDD" id="cd01347">
    <property type="entry name" value="ligand_gated_channel"/>
    <property type="match status" value="1"/>
</dbReference>
<evidence type="ECO:0000256" key="2">
    <source>
        <dbReference type="ARBA" id="ARBA00009810"/>
    </source>
</evidence>
<comment type="similarity">
    <text evidence="2 10 11">Belongs to the TonB-dependent receptor family.</text>
</comment>